<keyword evidence="1" id="KW-1133">Transmembrane helix</keyword>
<feature type="transmembrane region" description="Helical" evidence="1">
    <location>
        <begin position="6"/>
        <end position="30"/>
    </location>
</feature>
<dbReference type="Proteomes" id="UP000054359">
    <property type="component" value="Unassembled WGS sequence"/>
</dbReference>
<dbReference type="AlphaFoldDB" id="A0A087UTW4"/>
<keyword evidence="3" id="KW-1185">Reference proteome</keyword>
<dbReference type="EMBL" id="KK121587">
    <property type="protein sequence ID" value="KFM80803.1"/>
    <property type="molecule type" value="Genomic_DNA"/>
</dbReference>
<reference evidence="2 3" key="1">
    <citation type="submission" date="2013-11" db="EMBL/GenBank/DDBJ databases">
        <title>Genome sequencing of Stegodyphus mimosarum.</title>
        <authorList>
            <person name="Bechsgaard J."/>
        </authorList>
    </citation>
    <scope>NUCLEOTIDE SEQUENCE [LARGE SCALE GENOMIC DNA]</scope>
</reference>
<organism evidence="2 3">
    <name type="scientific">Stegodyphus mimosarum</name>
    <name type="common">African social velvet spider</name>
    <dbReference type="NCBI Taxonomy" id="407821"/>
    <lineage>
        <taxon>Eukaryota</taxon>
        <taxon>Metazoa</taxon>
        <taxon>Ecdysozoa</taxon>
        <taxon>Arthropoda</taxon>
        <taxon>Chelicerata</taxon>
        <taxon>Arachnida</taxon>
        <taxon>Araneae</taxon>
        <taxon>Araneomorphae</taxon>
        <taxon>Entelegynae</taxon>
        <taxon>Eresoidea</taxon>
        <taxon>Eresidae</taxon>
        <taxon>Stegodyphus</taxon>
    </lineage>
</organism>
<evidence type="ECO:0000313" key="2">
    <source>
        <dbReference type="EMBL" id="KFM80803.1"/>
    </source>
</evidence>
<name>A0A087UTW4_STEMI</name>
<accession>A0A087UTW4</accession>
<feature type="non-terminal residue" evidence="2">
    <location>
        <position position="105"/>
    </location>
</feature>
<gene>
    <name evidence="2" type="ORF">X975_18642</name>
</gene>
<keyword evidence="1" id="KW-0812">Transmembrane</keyword>
<proteinExistence type="predicted"/>
<keyword evidence="1" id="KW-0472">Membrane</keyword>
<evidence type="ECO:0000256" key="1">
    <source>
        <dbReference type="SAM" id="Phobius"/>
    </source>
</evidence>
<evidence type="ECO:0000313" key="3">
    <source>
        <dbReference type="Proteomes" id="UP000054359"/>
    </source>
</evidence>
<sequence length="105" mass="11464">MYLDLSLLIPAAATLLAIIVVVVVVIVYVVKSRSRKDLVKDQIKALHDQQYIYAAGNAQRYDSVDKGRPYSQGEPGTPAVSLASYASIPSRIDQDELYGGPIEVK</sequence>
<protein>
    <submittedName>
        <fullName evidence="2">Uncharacterized protein</fullName>
    </submittedName>
</protein>